<dbReference type="PANTHER" id="PTHR46036">
    <property type="entry name" value="LACTOYLGLUTATHIONE LYASE"/>
    <property type="match status" value="1"/>
</dbReference>
<dbReference type="InterPro" id="IPR029068">
    <property type="entry name" value="Glyas_Bleomycin-R_OHBP_Dase"/>
</dbReference>
<dbReference type="SUPFAM" id="SSF54593">
    <property type="entry name" value="Glyoxalase/Bleomycin resistance protein/Dihydroxybiphenyl dioxygenase"/>
    <property type="match status" value="1"/>
</dbReference>
<dbReference type="PATRIC" id="fig|1562970.3.peg.2289"/>
<sequence>MEIKARFDHYNINVFDLKKSIKFYEDALGFKEVRRKEASDGSFILVYMGDNVTGFTLELTWLRDWDRAYNLGDNEQHLCVRVEGDYDEIRAFHKEMGCVCYENHDMGLYFINDPDGYWIEILPLRK</sequence>
<dbReference type="Proteomes" id="UP000032417">
    <property type="component" value="Chromosome 1"/>
</dbReference>
<dbReference type="PANTHER" id="PTHR46036:SF5">
    <property type="entry name" value="LACTOYLGLUTATHIONE LYASE"/>
    <property type="match status" value="1"/>
</dbReference>
<dbReference type="KEGG" id="pbt:ING2E5B_2315"/>
<dbReference type="GO" id="GO:0019243">
    <property type="term" value="P:methylglyoxal catabolic process to D-lactate via S-lactoyl-glutathione"/>
    <property type="evidence" value="ECO:0007669"/>
    <property type="project" value="TreeGrafter"/>
</dbReference>
<organism evidence="6 7">
    <name type="scientific">Fermentimonas caenicola</name>
    <dbReference type="NCBI Taxonomy" id="1562970"/>
    <lineage>
        <taxon>Bacteria</taxon>
        <taxon>Pseudomonadati</taxon>
        <taxon>Bacteroidota</taxon>
        <taxon>Bacteroidia</taxon>
        <taxon>Bacteroidales</taxon>
        <taxon>Dysgonomonadaceae</taxon>
        <taxon>Fermentimonas</taxon>
    </lineage>
</organism>
<dbReference type="InterPro" id="IPR037523">
    <property type="entry name" value="VOC_core"/>
</dbReference>
<dbReference type="STRING" id="1562970.ING2E5B_2315"/>
<reference evidence="6 7" key="1">
    <citation type="submission" date="2014-08" db="EMBL/GenBank/DDBJ databases">
        <authorList>
            <person name="Wibberg D."/>
        </authorList>
    </citation>
    <scope>NUCLEOTIDE SEQUENCE [LARGE SCALE GENOMIC DNA]</scope>
    <source>
        <strain evidence="7">ING2-E5B</strain>
    </source>
</reference>
<dbReference type="InterPro" id="IPR004360">
    <property type="entry name" value="Glyas_Fos-R_dOase_dom"/>
</dbReference>
<keyword evidence="7" id="KW-1185">Reference proteome</keyword>
<dbReference type="Gene3D" id="3.10.180.10">
    <property type="entry name" value="2,3-Dihydroxybiphenyl 1,2-Dioxygenase, domain 1"/>
    <property type="match status" value="1"/>
</dbReference>
<evidence type="ECO:0000256" key="1">
    <source>
        <dbReference type="ARBA" id="ARBA00030291"/>
    </source>
</evidence>
<evidence type="ECO:0000313" key="7">
    <source>
        <dbReference type="Proteomes" id="UP000032417"/>
    </source>
</evidence>
<dbReference type="AlphaFoldDB" id="A0A098C549"/>
<evidence type="ECO:0000259" key="5">
    <source>
        <dbReference type="PROSITE" id="PS51819"/>
    </source>
</evidence>
<proteinExistence type="predicted"/>
<protein>
    <recommendedName>
        <fullName evidence="2">Aldoketomutase</fullName>
    </recommendedName>
    <alternativeName>
        <fullName evidence="1">Ketone-aldehyde mutase</fullName>
    </alternativeName>
    <alternativeName>
        <fullName evidence="3">Methylglyoxalase</fullName>
    </alternativeName>
    <alternativeName>
        <fullName evidence="4">S-D-lactoylglutathione methylglyoxal lyase</fullName>
    </alternativeName>
</protein>
<dbReference type="GO" id="GO:0004462">
    <property type="term" value="F:lactoylglutathione lyase activity"/>
    <property type="evidence" value="ECO:0007669"/>
    <property type="project" value="TreeGrafter"/>
</dbReference>
<evidence type="ECO:0000256" key="2">
    <source>
        <dbReference type="ARBA" id="ARBA00030892"/>
    </source>
</evidence>
<dbReference type="PROSITE" id="PS51819">
    <property type="entry name" value="VOC"/>
    <property type="match status" value="1"/>
</dbReference>
<name>A0A098C549_9BACT</name>
<evidence type="ECO:0000256" key="4">
    <source>
        <dbReference type="ARBA" id="ARBA00033298"/>
    </source>
</evidence>
<gene>
    <name evidence="6" type="ORF">ING2E5B_2315</name>
</gene>
<dbReference type="Pfam" id="PF00903">
    <property type="entry name" value="Glyoxalase"/>
    <property type="match status" value="1"/>
</dbReference>
<dbReference type="EMBL" id="LN515532">
    <property type="protein sequence ID" value="CEA17042.1"/>
    <property type="molecule type" value="Genomic_DNA"/>
</dbReference>
<dbReference type="OrthoDB" id="192739at2"/>
<evidence type="ECO:0000313" key="6">
    <source>
        <dbReference type="EMBL" id="CEA17042.1"/>
    </source>
</evidence>
<dbReference type="HOGENOM" id="CLU_046006_8_4_10"/>
<evidence type="ECO:0000256" key="3">
    <source>
        <dbReference type="ARBA" id="ARBA00032460"/>
    </source>
</evidence>
<accession>A0A098C549</accession>
<dbReference type="GO" id="GO:0005737">
    <property type="term" value="C:cytoplasm"/>
    <property type="evidence" value="ECO:0007669"/>
    <property type="project" value="TreeGrafter"/>
</dbReference>
<feature type="domain" description="VOC" evidence="5">
    <location>
        <begin position="6"/>
        <end position="124"/>
    </location>
</feature>